<evidence type="ECO:0000313" key="7">
    <source>
        <dbReference type="EMBL" id="MFB9820532.1"/>
    </source>
</evidence>
<comment type="caution">
    <text evidence="7">The sequence shown here is derived from an EMBL/GenBank/DDBJ whole genome shotgun (WGS) entry which is preliminary data.</text>
</comment>
<dbReference type="PANTHER" id="PTHR47506:SF1">
    <property type="entry name" value="HTH-TYPE TRANSCRIPTIONAL REGULATOR YJDC"/>
    <property type="match status" value="1"/>
</dbReference>
<dbReference type="PANTHER" id="PTHR47506">
    <property type="entry name" value="TRANSCRIPTIONAL REGULATORY PROTEIN"/>
    <property type="match status" value="1"/>
</dbReference>
<protein>
    <submittedName>
        <fullName evidence="7">TetR/AcrR family transcriptional regulator</fullName>
    </submittedName>
</protein>
<dbReference type="PROSITE" id="PS50977">
    <property type="entry name" value="HTH_TETR_2"/>
    <property type="match status" value="1"/>
</dbReference>
<dbReference type="RefSeq" id="WP_234750741.1">
    <property type="nucleotide sequence ID" value="NZ_BAAAWN010000001.1"/>
</dbReference>
<evidence type="ECO:0000259" key="6">
    <source>
        <dbReference type="PROSITE" id="PS50977"/>
    </source>
</evidence>
<feature type="DNA-binding region" description="H-T-H motif" evidence="4">
    <location>
        <begin position="43"/>
        <end position="62"/>
    </location>
</feature>
<dbReference type="Proteomes" id="UP001589702">
    <property type="component" value="Unassembled WGS sequence"/>
</dbReference>
<evidence type="ECO:0000256" key="3">
    <source>
        <dbReference type="ARBA" id="ARBA00023163"/>
    </source>
</evidence>
<dbReference type="SUPFAM" id="SSF48498">
    <property type="entry name" value="Tetracyclin repressor-like, C-terminal domain"/>
    <property type="match status" value="1"/>
</dbReference>
<gene>
    <name evidence="7" type="ORF">ACFFP1_13610</name>
</gene>
<sequence length="234" mass="25117">MTPAPAPASSPEPSRSHRRKAQTRAALIRAAQSFLAQGQTNMPVLEITQAADVGLGSFYNHFESKDQLFEEAVEHVLDLLGAVLDELTSDVDDPAVAFATSFRLTGRFHRREPQLSKVILHSALDLLGAQTGLAPRVRRDIQAGIESGRFTMTDVDVAVVCAVGAATFLGQLLHAEPDRDDAETTDRAAEALLRMLGVSADEARAICRSPLPELHTAELRGAVDEATIDGDAAR</sequence>
<evidence type="ECO:0000256" key="1">
    <source>
        <dbReference type="ARBA" id="ARBA00023015"/>
    </source>
</evidence>
<dbReference type="Gene3D" id="1.10.357.10">
    <property type="entry name" value="Tetracycline Repressor, domain 2"/>
    <property type="match status" value="1"/>
</dbReference>
<keyword evidence="3" id="KW-0804">Transcription</keyword>
<name>A0ABV5Y0L8_ARTRM</name>
<feature type="compositionally biased region" description="Pro residues" evidence="5">
    <location>
        <begin position="1"/>
        <end position="10"/>
    </location>
</feature>
<dbReference type="InterPro" id="IPR009057">
    <property type="entry name" value="Homeodomain-like_sf"/>
</dbReference>
<keyword evidence="1" id="KW-0805">Transcription regulation</keyword>
<accession>A0ABV5Y0L8</accession>
<keyword evidence="8" id="KW-1185">Reference proteome</keyword>
<dbReference type="EMBL" id="JBHMBC010000021">
    <property type="protein sequence ID" value="MFB9820532.1"/>
    <property type="molecule type" value="Genomic_DNA"/>
</dbReference>
<proteinExistence type="predicted"/>
<dbReference type="SUPFAM" id="SSF46689">
    <property type="entry name" value="Homeodomain-like"/>
    <property type="match status" value="1"/>
</dbReference>
<feature type="domain" description="HTH tetR-type" evidence="6">
    <location>
        <begin position="21"/>
        <end position="80"/>
    </location>
</feature>
<organism evidence="7 8">
    <name type="scientific">Arthrobacter ramosus</name>
    <dbReference type="NCBI Taxonomy" id="1672"/>
    <lineage>
        <taxon>Bacteria</taxon>
        <taxon>Bacillati</taxon>
        <taxon>Actinomycetota</taxon>
        <taxon>Actinomycetes</taxon>
        <taxon>Micrococcales</taxon>
        <taxon>Micrococcaceae</taxon>
        <taxon>Arthrobacter</taxon>
    </lineage>
</organism>
<dbReference type="Pfam" id="PF00440">
    <property type="entry name" value="TetR_N"/>
    <property type="match status" value="1"/>
</dbReference>
<dbReference type="InterPro" id="IPR001647">
    <property type="entry name" value="HTH_TetR"/>
</dbReference>
<dbReference type="Pfam" id="PF21306">
    <property type="entry name" value="TetR_C_40"/>
    <property type="match status" value="1"/>
</dbReference>
<dbReference type="InterPro" id="IPR049513">
    <property type="entry name" value="TetR_C_40"/>
</dbReference>
<reference evidence="7 8" key="1">
    <citation type="submission" date="2024-09" db="EMBL/GenBank/DDBJ databases">
        <authorList>
            <person name="Sun Q."/>
            <person name="Mori K."/>
        </authorList>
    </citation>
    <scope>NUCLEOTIDE SEQUENCE [LARGE SCALE GENOMIC DNA]</scope>
    <source>
        <strain evidence="7 8">JCM 1334</strain>
    </source>
</reference>
<dbReference type="InterPro" id="IPR036271">
    <property type="entry name" value="Tet_transcr_reg_TetR-rel_C_sf"/>
</dbReference>
<evidence type="ECO:0000256" key="2">
    <source>
        <dbReference type="ARBA" id="ARBA00023125"/>
    </source>
</evidence>
<keyword evidence="2 4" id="KW-0238">DNA-binding</keyword>
<feature type="region of interest" description="Disordered" evidence="5">
    <location>
        <begin position="1"/>
        <end position="22"/>
    </location>
</feature>
<evidence type="ECO:0000256" key="5">
    <source>
        <dbReference type="SAM" id="MobiDB-lite"/>
    </source>
</evidence>
<evidence type="ECO:0000313" key="8">
    <source>
        <dbReference type="Proteomes" id="UP001589702"/>
    </source>
</evidence>
<evidence type="ECO:0000256" key="4">
    <source>
        <dbReference type="PROSITE-ProRule" id="PRU00335"/>
    </source>
</evidence>